<reference evidence="11 12" key="1">
    <citation type="journal article" date="2016" name="Nat. Commun.">
        <title>Thousands of microbial genomes shed light on interconnected biogeochemical processes in an aquifer system.</title>
        <authorList>
            <person name="Anantharaman K."/>
            <person name="Brown C.T."/>
            <person name="Hug L.A."/>
            <person name="Sharon I."/>
            <person name="Castelle C.J."/>
            <person name="Probst A.J."/>
            <person name="Thomas B.C."/>
            <person name="Singh A."/>
            <person name="Wilkins M.J."/>
            <person name="Karaoz U."/>
            <person name="Brodie E.L."/>
            <person name="Williams K.H."/>
            <person name="Hubbard S.S."/>
            <person name="Banfield J.F."/>
        </authorList>
    </citation>
    <scope>NUCLEOTIDE SEQUENCE [LARGE SCALE GENOMIC DNA]</scope>
</reference>
<sequence length="1245" mass="139877">MESLTNLKSLTDFQSLIIKLASPEEIMKWSRGEVLKPETINYRTLKPEKDGLFDERIFGPTKDWECYCGKYKRIRYKGVVCDKCGVEVTQSRVRRERMGHINLASPVAHVWFFKGAPSKISLILDVPPRSIEQVIYFARYLVLEIDEKERKQATKRLKTALDEREREIKDIYKERGEQLTVKLGEAKEKITAKIKDKEQLNLAFSEAELDSRKKEAALSKEESDTLNKTYELFNNLSSLVNSLKPFSILSEEEYDQLVNYQAADFFKVRMGAEAVLLALEKVNLEELTASLREELETVKGNSAKYVKITKRLKIIDGMRRAKVNPAWTIFKVLPVLPPDLRPMVQLSGGRFATSDLNDLYRRVINRNNRLKHLIDLGAPEIILRNEKRMLQESVDSLIDASQRKATRRGRGRQLLRSLSDMLKGKQGRFRQNLLGKRVDYSGRSVIIVGPELNLNQCGIPKEMALEMFKPFVLREMITRGIAPNVKSAKNLLERKPAEVFDILDEITKNHPVILNRAPTLHKLSIQAFYPVLIEGSAIRIHPAICSGFNADFDGDQMAVHVPLSKKAIKEAKNLMLPEKNLLRPADGSPIAIPASKEMALGVYYFTSEDERIKPSETVFSDSSEAVFAYQAEKIDLRQKITVRINRNLIETTVGRILFNEVLPESFGFVNEAVTSSIIKELFTKAYTNIERSKVVEMIDAVKNIGFIGGTISGLSFGIFDAKVYPGKEKLLKQADKQVAEHEENFSQGLITEEERRRLSQEVWMETTEEIADRTWEMLDKTSPIRVVIDAKVGRTSREQVKQLAAIRGLVVDPLGNIVELPIKSNFREGLSVFEYVTSSRGSRKGLTDTALKTADAGYLTRRLVDVAHDVIIRSKDCTTQQGYTIRRSVRQKAFHSRLFGRILASDVVVQRGKKEETLFVKGDLIDDEKIRILNESNVEEVIVYSPLTCASRFGICAKCYGLDLSNKKMVDIGTPVGVIAAQSIGEPGTQLTLRTKHSAGVVGVDVTQGLPRVEELFEARTPKILAPLAEISGNVRITEAEDGWRVVISSVQIKPKEEREYLIPKTIKLAVEDKQLIDAGTPLASGSLDIKEILSIKGLTAAQEYLVNEVQAVYESQGILINDKHFEVIVRKMSDEVRIVTSGDTPLLPGELIDKSAFEEENESVLAAGGEPASAQQVILGITRRSLFTTSWLSAASFEQTTDVLTTAALYGKEDRLIGLKENVIIGRLIPVNRDRAILPSEQSL</sequence>
<comment type="similarity">
    <text evidence="7 8">Belongs to the RNA polymerase beta' chain family.</text>
</comment>
<dbReference type="InterPro" id="IPR012754">
    <property type="entry name" value="DNA-dir_RpoC_beta_prime_bact"/>
</dbReference>
<dbReference type="GO" id="GO:0000428">
    <property type="term" value="C:DNA-directed RNA polymerase complex"/>
    <property type="evidence" value="ECO:0007669"/>
    <property type="project" value="UniProtKB-KW"/>
</dbReference>
<feature type="binding site" evidence="7">
    <location>
        <position position="551"/>
    </location>
    <ligand>
        <name>Mg(2+)</name>
        <dbReference type="ChEBI" id="CHEBI:18420"/>
    </ligand>
</feature>
<evidence type="ECO:0000313" key="12">
    <source>
        <dbReference type="Proteomes" id="UP000177053"/>
    </source>
</evidence>
<comment type="cofactor">
    <cofactor evidence="7">
        <name>Mg(2+)</name>
        <dbReference type="ChEBI" id="CHEBI:18420"/>
    </cofactor>
    <text evidence="7">Binds 1 Mg(2+) ion per subunit.</text>
</comment>
<evidence type="ECO:0000256" key="4">
    <source>
        <dbReference type="ARBA" id="ARBA00022723"/>
    </source>
</evidence>
<dbReference type="InterPro" id="IPR007066">
    <property type="entry name" value="RNA_pol_Rpb1_3"/>
</dbReference>
<keyword evidence="7" id="KW-0460">Magnesium</keyword>
<feature type="binding site" evidence="7">
    <location>
        <position position="68"/>
    </location>
    <ligand>
        <name>Zn(2+)</name>
        <dbReference type="ChEBI" id="CHEBI:29105"/>
        <label>1</label>
    </ligand>
</feature>
<gene>
    <name evidence="7" type="primary">rpoC</name>
    <name evidence="11" type="ORF">A2Z22_02355</name>
</gene>
<dbReference type="Pfam" id="PF04983">
    <property type="entry name" value="RNA_pol_Rpb1_3"/>
    <property type="match status" value="1"/>
</dbReference>
<dbReference type="HAMAP" id="MF_01322">
    <property type="entry name" value="RNApol_bact_RpoC"/>
    <property type="match status" value="1"/>
</dbReference>
<dbReference type="CDD" id="cd01609">
    <property type="entry name" value="RNAP_beta'_N"/>
    <property type="match status" value="1"/>
</dbReference>
<dbReference type="Gene3D" id="1.10.150.390">
    <property type="match status" value="1"/>
</dbReference>
<evidence type="ECO:0000256" key="1">
    <source>
        <dbReference type="ARBA" id="ARBA00022478"/>
    </source>
</evidence>
<comment type="cofactor">
    <cofactor evidence="7">
        <name>Zn(2+)</name>
        <dbReference type="ChEBI" id="CHEBI:29105"/>
    </cofactor>
    <text evidence="7">Binds 2 Zn(2+) ions per subunit.</text>
</comment>
<dbReference type="InterPro" id="IPR038120">
    <property type="entry name" value="Rpb1_funnel_sf"/>
</dbReference>
<dbReference type="InterPro" id="IPR007081">
    <property type="entry name" value="RNA_pol_Rpb1_5"/>
</dbReference>
<dbReference type="Gene3D" id="1.10.274.100">
    <property type="entry name" value="RNA polymerase Rpb1, domain 3"/>
    <property type="match status" value="1"/>
</dbReference>
<dbReference type="Gene3D" id="1.10.1790.20">
    <property type="match status" value="1"/>
</dbReference>
<evidence type="ECO:0000256" key="3">
    <source>
        <dbReference type="ARBA" id="ARBA00022695"/>
    </source>
</evidence>
<feature type="binding site" evidence="7">
    <location>
        <position position="959"/>
    </location>
    <ligand>
        <name>Zn(2+)</name>
        <dbReference type="ChEBI" id="CHEBI:29105"/>
        <label>2</label>
    </ligand>
</feature>
<evidence type="ECO:0000256" key="9">
    <source>
        <dbReference type="SAM" id="Coils"/>
    </source>
</evidence>
<dbReference type="CDD" id="cd02655">
    <property type="entry name" value="RNAP_beta'_C"/>
    <property type="match status" value="1"/>
</dbReference>
<feature type="binding site" evidence="7">
    <location>
        <position position="553"/>
    </location>
    <ligand>
        <name>Mg(2+)</name>
        <dbReference type="ChEBI" id="CHEBI:18420"/>
    </ligand>
</feature>
<evidence type="ECO:0000256" key="6">
    <source>
        <dbReference type="ARBA" id="ARBA00048552"/>
    </source>
</evidence>
<evidence type="ECO:0000256" key="8">
    <source>
        <dbReference type="RuleBase" id="RU004279"/>
    </source>
</evidence>
<feature type="binding site" evidence="7">
    <location>
        <position position="66"/>
    </location>
    <ligand>
        <name>Zn(2+)</name>
        <dbReference type="ChEBI" id="CHEBI:29105"/>
        <label>1</label>
    </ligand>
</feature>
<dbReference type="SMART" id="SM00663">
    <property type="entry name" value="RPOLA_N"/>
    <property type="match status" value="1"/>
</dbReference>
<feature type="domain" description="RNA polymerase N-terminal" evidence="10">
    <location>
        <begin position="326"/>
        <end position="606"/>
    </location>
</feature>
<accession>A0A1F7X9A7</accession>
<proteinExistence type="inferred from homology"/>
<dbReference type="InterPro" id="IPR042102">
    <property type="entry name" value="RNA_pol_Rpb1_3_sf"/>
</dbReference>
<organism evidence="11 12">
    <name type="scientific">Candidatus Woesebacteria bacterium RBG_16_34_12</name>
    <dbReference type="NCBI Taxonomy" id="1802480"/>
    <lineage>
        <taxon>Bacteria</taxon>
        <taxon>Candidatus Woeseibacteriota</taxon>
    </lineage>
</organism>
<feature type="binding site" evidence="7">
    <location>
        <position position="949"/>
    </location>
    <ligand>
        <name>Zn(2+)</name>
        <dbReference type="ChEBI" id="CHEBI:29105"/>
        <label>2</label>
    </ligand>
</feature>
<dbReference type="Pfam" id="PF04998">
    <property type="entry name" value="RNA_pol_Rpb1_5"/>
    <property type="match status" value="1"/>
</dbReference>
<dbReference type="InterPro" id="IPR045867">
    <property type="entry name" value="DNA-dir_RpoC_beta_prime"/>
</dbReference>
<dbReference type="PANTHER" id="PTHR19376:SF54">
    <property type="entry name" value="DNA-DIRECTED RNA POLYMERASE SUBUNIT BETA"/>
    <property type="match status" value="1"/>
</dbReference>
<dbReference type="GO" id="GO:0000287">
    <property type="term" value="F:magnesium ion binding"/>
    <property type="evidence" value="ECO:0007669"/>
    <property type="project" value="UniProtKB-UniRule"/>
</dbReference>
<dbReference type="Proteomes" id="UP000177053">
    <property type="component" value="Unassembled WGS sequence"/>
</dbReference>
<evidence type="ECO:0000256" key="2">
    <source>
        <dbReference type="ARBA" id="ARBA00022679"/>
    </source>
</evidence>
<dbReference type="InterPro" id="IPR006592">
    <property type="entry name" value="RNA_pol_N"/>
</dbReference>
<evidence type="ECO:0000256" key="7">
    <source>
        <dbReference type="HAMAP-Rule" id="MF_01322"/>
    </source>
</evidence>
<dbReference type="Gene3D" id="1.10.40.90">
    <property type="match status" value="1"/>
</dbReference>
<evidence type="ECO:0000256" key="5">
    <source>
        <dbReference type="ARBA" id="ARBA00023163"/>
    </source>
</evidence>
<dbReference type="Gene3D" id="4.10.860.120">
    <property type="entry name" value="RNA polymerase II, clamp domain"/>
    <property type="match status" value="1"/>
</dbReference>
<protein>
    <recommendedName>
        <fullName evidence="7">DNA-directed RNA polymerase subunit beta'</fullName>
        <shortName evidence="7">RNAP subunit beta'</shortName>
        <ecNumber evidence="7">2.7.7.6</ecNumber>
    </recommendedName>
    <alternativeName>
        <fullName evidence="7">RNA polymerase subunit beta'</fullName>
    </alternativeName>
    <alternativeName>
        <fullName evidence="7">Transcriptase subunit beta'</fullName>
    </alternativeName>
</protein>
<comment type="catalytic activity">
    <reaction evidence="6 7 8">
        <text>RNA(n) + a ribonucleoside 5'-triphosphate = RNA(n+1) + diphosphate</text>
        <dbReference type="Rhea" id="RHEA:21248"/>
        <dbReference type="Rhea" id="RHEA-COMP:14527"/>
        <dbReference type="Rhea" id="RHEA-COMP:17342"/>
        <dbReference type="ChEBI" id="CHEBI:33019"/>
        <dbReference type="ChEBI" id="CHEBI:61557"/>
        <dbReference type="ChEBI" id="CHEBI:140395"/>
        <dbReference type="EC" id="2.7.7.6"/>
    </reaction>
</comment>
<dbReference type="Pfam" id="PF04997">
    <property type="entry name" value="RNA_pol_Rpb1_1"/>
    <property type="match status" value="1"/>
</dbReference>
<keyword evidence="2 7" id="KW-0808">Transferase</keyword>
<dbReference type="GO" id="GO:0003677">
    <property type="term" value="F:DNA binding"/>
    <property type="evidence" value="ECO:0007669"/>
    <property type="project" value="UniProtKB-UniRule"/>
</dbReference>
<feature type="binding site" evidence="7">
    <location>
        <position position="84"/>
    </location>
    <ligand>
        <name>Zn(2+)</name>
        <dbReference type="ChEBI" id="CHEBI:29105"/>
        <label>1</label>
    </ligand>
</feature>
<dbReference type="AlphaFoldDB" id="A0A1F7X9A7"/>
<comment type="subunit">
    <text evidence="7">The RNAP catalytic core consists of 2 alpha, 1 beta, 1 beta' and 1 omega subunit. When a sigma factor is associated with the core the holoenzyme is formed, which can initiate transcription.</text>
</comment>
<dbReference type="Gene3D" id="2.40.50.100">
    <property type="match status" value="1"/>
</dbReference>
<keyword evidence="3 7" id="KW-0548">Nucleotidyltransferase</keyword>
<dbReference type="NCBIfam" id="TIGR02386">
    <property type="entry name" value="rpoC_TIGR"/>
    <property type="match status" value="1"/>
</dbReference>
<keyword evidence="7" id="KW-0862">Zinc</keyword>
<dbReference type="GO" id="GO:0006351">
    <property type="term" value="P:DNA-templated transcription"/>
    <property type="evidence" value="ECO:0007669"/>
    <property type="project" value="UniProtKB-UniRule"/>
</dbReference>
<keyword evidence="5 7" id="KW-0804">Transcription</keyword>
<feature type="coiled-coil region" evidence="9">
    <location>
        <begin position="143"/>
        <end position="174"/>
    </location>
</feature>
<dbReference type="PANTHER" id="PTHR19376">
    <property type="entry name" value="DNA-DIRECTED RNA POLYMERASE"/>
    <property type="match status" value="1"/>
</dbReference>
<feature type="binding site" evidence="7">
    <location>
        <position position="877"/>
    </location>
    <ligand>
        <name>Zn(2+)</name>
        <dbReference type="ChEBI" id="CHEBI:29105"/>
        <label>2</label>
    </ligand>
</feature>
<feature type="binding site" evidence="7">
    <location>
        <position position="81"/>
    </location>
    <ligand>
        <name>Zn(2+)</name>
        <dbReference type="ChEBI" id="CHEBI:29105"/>
        <label>1</label>
    </ligand>
</feature>
<dbReference type="SUPFAM" id="SSF64484">
    <property type="entry name" value="beta and beta-prime subunits of DNA dependent RNA-polymerase"/>
    <property type="match status" value="1"/>
</dbReference>
<dbReference type="InterPro" id="IPR000722">
    <property type="entry name" value="RNA_pol_asu"/>
</dbReference>
<dbReference type="InterPro" id="IPR044893">
    <property type="entry name" value="RNA_pol_Rpb1_clamp_domain"/>
</dbReference>
<keyword evidence="9" id="KW-0175">Coiled coil</keyword>
<dbReference type="Gene3D" id="2.40.40.20">
    <property type="match status" value="1"/>
</dbReference>
<comment type="caution">
    <text evidence="11">The sequence shown here is derived from an EMBL/GenBank/DDBJ whole genome shotgun (WGS) entry which is preliminary data.</text>
</comment>
<evidence type="ECO:0000313" key="11">
    <source>
        <dbReference type="EMBL" id="OGM11616.1"/>
    </source>
</evidence>
<dbReference type="EC" id="2.7.7.6" evidence="7"/>
<dbReference type="Gene3D" id="1.10.132.30">
    <property type="match status" value="1"/>
</dbReference>
<dbReference type="Pfam" id="PF00623">
    <property type="entry name" value="RNA_pol_Rpb1_2"/>
    <property type="match status" value="1"/>
</dbReference>
<dbReference type="GO" id="GO:0008270">
    <property type="term" value="F:zinc ion binding"/>
    <property type="evidence" value="ECO:0007669"/>
    <property type="project" value="UniProtKB-UniRule"/>
</dbReference>
<feature type="binding site" evidence="7">
    <location>
        <position position="555"/>
    </location>
    <ligand>
        <name>Mg(2+)</name>
        <dbReference type="ChEBI" id="CHEBI:18420"/>
    </ligand>
</feature>
<feature type="binding site" evidence="7">
    <location>
        <position position="956"/>
    </location>
    <ligand>
        <name>Zn(2+)</name>
        <dbReference type="ChEBI" id="CHEBI:29105"/>
        <label>2</label>
    </ligand>
</feature>
<keyword evidence="4 7" id="KW-0479">Metal-binding</keyword>
<comment type="function">
    <text evidence="7 8">DNA-dependent RNA polymerase catalyzes the transcription of DNA into RNA using the four ribonucleoside triphosphates as substrates.</text>
</comment>
<dbReference type="EMBL" id="MGFS01000015">
    <property type="protein sequence ID" value="OGM11616.1"/>
    <property type="molecule type" value="Genomic_DNA"/>
</dbReference>
<evidence type="ECO:0000259" key="10">
    <source>
        <dbReference type="SMART" id="SM00663"/>
    </source>
</evidence>
<name>A0A1F7X9A7_9BACT</name>
<keyword evidence="1 7" id="KW-0240">DNA-directed RNA polymerase</keyword>
<dbReference type="GO" id="GO:0003899">
    <property type="term" value="F:DNA-directed RNA polymerase activity"/>
    <property type="evidence" value="ECO:0007669"/>
    <property type="project" value="UniProtKB-UniRule"/>
</dbReference>
<dbReference type="InterPro" id="IPR007080">
    <property type="entry name" value="RNA_pol_Rpb1_1"/>
</dbReference>